<evidence type="ECO:0000313" key="2">
    <source>
        <dbReference type="EMBL" id="MCX2745763.1"/>
    </source>
</evidence>
<sequence>MKYFNKYKIFFLSLFAISFVACEDESLKEQVTTTFGPEFNATIDESVGNNLNSKEVTVNFSRVIAGDAAINIDISSESIYGVNYITYPPMVEDGKLTLFAERGETSASFTVTSLHDEKYTGGNNLKFSLDQFNGELKSQAGGSFNLYINDADVPELLTTFTFNEYGNFETPDFPFMVKTVPGFKTDRGWQTRAFFGFDETTGLQASAYGGNPGADNSWLILNLNDVVKDSNSENINTSSLEALVLSMMIESYYDGSGELELKYSTDFDSEAENPEDFTWTTVESFSQNLPEKGSGSANAPDGYWKKVTADLSEAAGSETLYIAFHFYNASSANSVSYTIDNLEIRGE</sequence>
<protein>
    <recommendedName>
        <fullName evidence="4">DUF5017 domain-containing protein</fullName>
    </recommendedName>
</protein>
<keyword evidence="3" id="KW-1185">Reference proteome</keyword>
<keyword evidence="1" id="KW-0732">Signal</keyword>
<dbReference type="PROSITE" id="PS51257">
    <property type="entry name" value="PROKAR_LIPOPROTEIN"/>
    <property type="match status" value="1"/>
</dbReference>
<accession>A0ABT3RVG5</accession>
<comment type="caution">
    <text evidence="2">The sequence shown here is derived from an EMBL/GenBank/DDBJ whole genome shotgun (WGS) entry which is preliminary data.</text>
</comment>
<feature type="signal peptide" evidence="1">
    <location>
        <begin position="1"/>
        <end position="23"/>
    </location>
</feature>
<proteinExistence type="predicted"/>
<evidence type="ECO:0008006" key="4">
    <source>
        <dbReference type="Google" id="ProtNLM"/>
    </source>
</evidence>
<dbReference type="EMBL" id="JAPFQN010000011">
    <property type="protein sequence ID" value="MCX2745763.1"/>
    <property type="molecule type" value="Genomic_DNA"/>
</dbReference>
<organism evidence="2 3">
    <name type="scientific">Mangrovivirga halotolerans</name>
    <dbReference type="NCBI Taxonomy" id="2993936"/>
    <lineage>
        <taxon>Bacteria</taxon>
        <taxon>Pseudomonadati</taxon>
        <taxon>Bacteroidota</taxon>
        <taxon>Cytophagia</taxon>
        <taxon>Cytophagales</taxon>
        <taxon>Mangrovivirgaceae</taxon>
        <taxon>Mangrovivirga</taxon>
    </lineage>
</organism>
<evidence type="ECO:0000256" key="1">
    <source>
        <dbReference type="SAM" id="SignalP"/>
    </source>
</evidence>
<dbReference type="Proteomes" id="UP001209885">
    <property type="component" value="Unassembled WGS sequence"/>
</dbReference>
<reference evidence="2 3" key="1">
    <citation type="submission" date="2022-11" db="EMBL/GenBank/DDBJ databases">
        <title>The characterization of three novel Bacteroidetes species and genomic analysis of their roles in tidal elemental geochemical cycles.</title>
        <authorList>
            <person name="Ma K."/>
        </authorList>
    </citation>
    <scope>NUCLEOTIDE SEQUENCE [LARGE SCALE GENOMIC DNA]</scope>
    <source>
        <strain evidence="2 3">M17</strain>
    </source>
</reference>
<dbReference type="RefSeq" id="WP_266058361.1">
    <property type="nucleotide sequence ID" value="NZ_JAPFQN010000011.1"/>
</dbReference>
<gene>
    <name evidence="2" type="ORF">OO013_17910</name>
</gene>
<feature type="chain" id="PRO_5046625790" description="DUF5017 domain-containing protein" evidence="1">
    <location>
        <begin position="24"/>
        <end position="347"/>
    </location>
</feature>
<evidence type="ECO:0000313" key="3">
    <source>
        <dbReference type="Proteomes" id="UP001209885"/>
    </source>
</evidence>
<name>A0ABT3RVG5_9BACT</name>